<dbReference type="PANTHER" id="PTHR47447">
    <property type="entry name" value="OS03G0856100 PROTEIN"/>
    <property type="match status" value="1"/>
</dbReference>
<evidence type="ECO:0000256" key="4">
    <source>
        <dbReference type="SAM" id="MobiDB-lite"/>
    </source>
</evidence>
<dbReference type="InterPro" id="IPR008921">
    <property type="entry name" value="DNA_pol3_clamp-load_cplx_C"/>
</dbReference>
<protein>
    <submittedName>
        <fullName evidence="6">Pentatricopeptide repeat-containing protein</fullName>
    </submittedName>
</protein>
<evidence type="ECO:0000313" key="6">
    <source>
        <dbReference type="EMBL" id="PWA59594.1"/>
    </source>
</evidence>
<dbReference type="AlphaFoldDB" id="A0A2U1MEB8"/>
<feature type="repeat" description="PPR" evidence="3">
    <location>
        <begin position="548"/>
        <end position="582"/>
    </location>
</feature>
<dbReference type="Pfam" id="PF01535">
    <property type="entry name" value="PPR"/>
    <property type="match status" value="1"/>
</dbReference>
<feature type="repeat" description="PPR" evidence="3">
    <location>
        <begin position="477"/>
        <end position="511"/>
    </location>
</feature>
<dbReference type="PANTHER" id="PTHR47447:SF23">
    <property type="entry name" value="PENTACOTRIPEPTIDE-REPEAT REGION OF PRORP DOMAIN-CONTAINING PROTEIN"/>
    <property type="match status" value="1"/>
</dbReference>
<dbReference type="Gene3D" id="1.25.40.10">
    <property type="entry name" value="Tetratricopeptide repeat domain"/>
    <property type="match status" value="2"/>
</dbReference>
<evidence type="ECO:0000313" key="7">
    <source>
        <dbReference type="Proteomes" id="UP000245207"/>
    </source>
</evidence>
<feature type="repeat" description="PPR" evidence="3">
    <location>
        <begin position="359"/>
        <end position="393"/>
    </location>
</feature>
<comment type="similarity">
    <text evidence="1">Belongs to the PPR family. P subfamily.</text>
</comment>
<feature type="region of interest" description="Disordered" evidence="4">
    <location>
        <begin position="1"/>
        <end position="93"/>
    </location>
</feature>
<evidence type="ECO:0000259" key="5">
    <source>
        <dbReference type="Pfam" id="PF08542"/>
    </source>
</evidence>
<evidence type="ECO:0000256" key="3">
    <source>
        <dbReference type="PROSITE-ProRule" id="PRU00708"/>
    </source>
</evidence>
<dbReference type="FunFam" id="1.20.272.10:FF:000016">
    <property type="entry name" value="Replication factor C subunit 4"/>
    <property type="match status" value="1"/>
</dbReference>
<dbReference type="EMBL" id="PKPP01005584">
    <property type="protein sequence ID" value="PWA59594.1"/>
    <property type="molecule type" value="Genomic_DNA"/>
</dbReference>
<comment type="caution">
    <text evidence="6">The sequence shown here is derived from an EMBL/GenBank/DDBJ whole genome shotgun (WGS) entry which is preliminary data.</text>
</comment>
<feature type="repeat" description="PPR" evidence="3">
    <location>
        <begin position="394"/>
        <end position="428"/>
    </location>
</feature>
<name>A0A2U1MEB8_ARTAN</name>
<dbReference type="InterPro" id="IPR011990">
    <property type="entry name" value="TPR-like_helical_dom_sf"/>
</dbReference>
<dbReference type="Pfam" id="PF13041">
    <property type="entry name" value="PPR_2"/>
    <property type="match status" value="3"/>
</dbReference>
<dbReference type="Pfam" id="PF05097">
    <property type="entry name" value="DUF688"/>
    <property type="match status" value="1"/>
</dbReference>
<dbReference type="SUPFAM" id="SSF48019">
    <property type="entry name" value="post-AAA+ oligomerization domain-like"/>
    <property type="match status" value="1"/>
</dbReference>
<dbReference type="Gene3D" id="1.20.272.10">
    <property type="match status" value="1"/>
</dbReference>
<dbReference type="GO" id="GO:0006260">
    <property type="term" value="P:DNA replication"/>
    <property type="evidence" value="ECO:0007669"/>
    <property type="project" value="InterPro"/>
</dbReference>
<proteinExistence type="inferred from homology"/>
<dbReference type="GO" id="GO:0003677">
    <property type="term" value="F:DNA binding"/>
    <property type="evidence" value="ECO:0007669"/>
    <property type="project" value="InterPro"/>
</dbReference>
<gene>
    <name evidence="6" type="ORF">CTI12_AA244480</name>
</gene>
<dbReference type="PROSITE" id="PS51375">
    <property type="entry name" value="PPR"/>
    <property type="match status" value="5"/>
</dbReference>
<keyword evidence="2" id="KW-0677">Repeat</keyword>
<dbReference type="Pfam" id="PF08542">
    <property type="entry name" value="Rep_fac_C"/>
    <property type="match status" value="1"/>
</dbReference>
<evidence type="ECO:0000256" key="2">
    <source>
        <dbReference type="ARBA" id="ARBA00022737"/>
    </source>
</evidence>
<reference evidence="6 7" key="1">
    <citation type="journal article" date="2018" name="Mol. Plant">
        <title>The genome of Artemisia annua provides insight into the evolution of Asteraceae family and artemisinin biosynthesis.</title>
        <authorList>
            <person name="Shen Q."/>
            <person name="Zhang L."/>
            <person name="Liao Z."/>
            <person name="Wang S."/>
            <person name="Yan T."/>
            <person name="Shi P."/>
            <person name="Liu M."/>
            <person name="Fu X."/>
            <person name="Pan Q."/>
            <person name="Wang Y."/>
            <person name="Lv Z."/>
            <person name="Lu X."/>
            <person name="Zhang F."/>
            <person name="Jiang W."/>
            <person name="Ma Y."/>
            <person name="Chen M."/>
            <person name="Hao X."/>
            <person name="Li L."/>
            <person name="Tang Y."/>
            <person name="Lv G."/>
            <person name="Zhou Y."/>
            <person name="Sun X."/>
            <person name="Brodelius P.E."/>
            <person name="Rose J.K.C."/>
            <person name="Tang K."/>
        </authorList>
    </citation>
    <scope>NUCLEOTIDE SEQUENCE [LARGE SCALE GENOMIC DNA]</scope>
    <source>
        <strain evidence="7">cv. Huhao1</strain>
        <tissue evidence="6">Leaf</tissue>
    </source>
</reference>
<sequence length="778" mass="88375">MAIDDSFTQPGMVPFKWEIKPGVPKPVNHQKPVANSRGSSLKPPPSSPTSFHFPSSRTQSSRFQSDKANRGRPEVVSLGCFTPRKNTSQRKTNKVNVDPVYKSDIEMLSQWSGLARRSSRSSLYDSPLSSSSFSSSRSSPRLVSVCDAEWAGYVIYQILNRSISISRYQRLFGLTVWAKPMFSIWPSCHLFHSIPAEHKLKTSSNKFLTAIIQNRPFDSHLAKSSTSLARHFNQPHTAELVTEVLRSVPRYFFQSTRSIGRQTGFRHRAPLKQRNLHEENLKVRKGVMVLGPGAYRDPVKVKLGLDKAVEFYYWVESEFGFKHTEMTCREMGIILVKGNRIKALYDFLKDMARRNGLVTTETMTCLVKVLGEQGLVNEALGAFYRMKQFHCKPDVLAYNTVINALCKVGNFKMAKFLFEQMELPGFRCPPDTFTYTILISSYCKHSLQTGCKKAIRRRMWEANHLFRIMLFKGFRPDVVTYNCLIDGCCKTYRIERALELFDDMGKQGCLPNRVTYNSFIRYYCATNEIDKAIEMLNRMQELGHGVPSTSTYTPIIHAFCEAGKVLEAWDVLVELVDRGSIPREYTYRLVHESLKSVGRMDMLDNEVCGRIEDGIKNRCKEVMKVKPVISAKPKFSIGGEYCWETIFYEVVQALLAACKSGSFDSANKEVNNVIAEGYPVSQMLSQLFDMVVESEDVSDEQKARICKKLGESDKCLVDGADEYLQLLDACSSMIKAFSNMPEEFLRAQTHCNCCCAKNIDAGMRDACISSYLCLIWNL</sequence>
<feature type="repeat" description="PPR" evidence="3">
    <location>
        <begin position="512"/>
        <end position="546"/>
    </location>
</feature>
<dbReference type="OrthoDB" id="185373at2759"/>
<dbReference type="InterPro" id="IPR013748">
    <property type="entry name" value="Rep_factorC_C"/>
</dbReference>
<accession>A0A2U1MEB8</accession>
<dbReference type="InterPro" id="IPR007789">
    <property type="entry name" value="DUF688"/>
</dbReference>
<evidence type="ECO:0000256" key="1">
    <source>
        <dbReference type="ARBA" id="ARBA00007626"/>
    </source>
</evidence>
<organism evidence="6 7">
    <name type="scientific">Artemisia annua</name>
    <name type="common">Sweet wormwood</name>
    <dbReference type="NCBI Taxonomy" id="35608"/>
    <lineage>
        <taxon>Eukaryota</taxon>
        <taxon>Viridiplantae</taxon>
        <taxon>Streptophyta</taxon>
        <taxon>Embryophyta</taxon>
        <taxon>Tracheophyta</taxon>
        <taxon>Spermatophyta</taxon>
        <taxon>Magnoliopsida</taxon>
        <taxon>eudicotyledons</taxon>
        <taxon>Gunneridae</taxon>
        <taxon>Pentapetalae</taxon>
        <taxon>asterids</taxon>
        <taxon>campanulids</taxon>
        <taxon>Asterales</taxon>
        <taxon>Asteraceae</taxon>
        <taxon>Asteroideae</taxon>
        <taxon>Anthemideae</taxon>
        <taxon>Artemisiinae</taxon>
        <taxon>Artemisia</taxon>
    </lineage>
</organism>
<feature type="compositionally biased region" description="Basic and acidic residues" evidence="4">
    <location>
        <begin position="64"/>
        <end position="73"/>
    </location>
</feature>
<dbReference type="NCBIfam" id="TIGR00756">
    <property type="entry name" value="PPR"/>
    <property type="match status" value="5"/>
</dbReference>
<keyword evidence="7" id="KW-1185">Reference proteome</keyword>
<dbReference type="InterPro" id="IPR002885">
    <property type="entry name" value="PPR_rpt"/>
</dbReference>
<feature type="domain" description="Replication factor C C-terminal" evidence="5">
    <location>
        <begin position="649"/>
        <end position="731"/>
    </location>
</feature>
<dbReference type="Proteomes" id="UP000245207">
    <property type="component" value="Unassembled WGS sequence"/>
</dbReference>